<comment type="similarity">
    <text evidence="1">Belongs to the short-chain dehydrogenases/reductases (SDR) family.</text>
</comment>
<evidence type="ECO:0000256" key="2">
    <source>
        <dbReference type="ARBA" id="ARBA00023002"/>
    </source>
</evidence>
<dbReference type="FunFam" id="3.40.50.720:FF:000084">
    <property type="entry name" value="Short-chain dehydrogenase reductase"/>
    <property type="match status" value="1"/>
</dbReference>
<dbReference type="PRINTS" id="PR00080">
    <property type="entry name" value="SDRFAMILY"/>
</dbReference>
<dbReference type="GO" id="GO:0016491">
    <property type="term" value="F:oxidoreductase activity"/>
    <property type="evidence" value="ECO:0007669"/>
    <property type="project" value="UniProtKB-KW"/>
</dbReference>
<keyword evidence="4" id="KW-1185">Reference proteome</keyword>
<dbReference type="RefSeq" id="WP_106129240.1">
    <property type="nucleotide sequence ID" value="NZ_PVZG01000013.1"/>
</dbReference>
<dbReference type="PROSITE" id="PS00061">
    <property type="entry name" value="ADH_SHORT"/>
    <property type="match status" value="1"/>
</dbReference>
<dbReference type="SUPFAM" id="SSF51735">
    <property type="entry name" value="NAD(P)-binding Rossmann-fold domains"/>
    <property type="match status" value="1"/>
</dbReference>
<dbReference type="Pfam" id="PF13561">
    <property type="entry name" value="adh_short_C2"/>
    <property type="match status" value="1"/>
</dbReference>
<evidence type="ECO:0000313" key="3">
    <source>
        <dbReference type="EMBL" id="PRY24767.1"/>
    </source>
</evidence>
<dbReference type="PANTHER" id="PTHR42879:SF2">
    <property type="entry name" value="3-OXOACYL-[ACYL-CARRIER-PROTEIN] REDUCTASE FABG"/>
    <property type="match status" value="1"/>
</dbReference>
<reference evidence="3 4" key="1">
    <citation type="submission" date="2018-03" db="EMBL/GenBank/DDBJ databases">
        <title>Genomic Encyclopedia of Archaeal and Bacterial Type Strains, Phase II (KMG-II): from individual species to whole genera.</title>
        <authorList>
            <person name="Goeker M."/>
        </authorList>
    </citation>
    <scope>NUCLEOTIDE SEQUENCE [LARGE SCALE GENOMIC DNA]</scope>
    <source>
        <strain evidence="3 4">DSM 45348</strain>
    </source>
</reference>
<dbReference type="PANTHER" id="PTHR42879">
    <property type="entry name" value="3-OXOACYL-(ACYL-CARRIER-PROTEIN) REDUCTASE"/>
    <property type="match status" value="1"/>
</dbReference>
<dbReference type="InterPro" id="IPR002347">
    <property type="entry name" value="SDR_fam"/>
</dbReference>
<protein>
    <submittedName>
        <fullName evidence="3">Short-subunit dehydrogenase</fullName>
    </submittedName>
</protein>
<dbReference type="GO" id="GO:0032787">
    <property type="term" value="P:monocarboxylic acid metabolic process"/>
    <property type="evidence" value="ECO:0007669"/>
    <property type="project" value="UniProtKB-ARBA"/>
</dbReference>
<comment type="caution">
    <text evidence="3">The sequence shown here is derived from an EMBL/GenBank/DDBJ whole genome shotgun (WGS) entry which is preliminary data.</text>
</comment>
<accession>A0A2T0RUD7</accession>
<name>A0A2T0RUD7_9ACTN</name>
<dbReference type="Gene3D" id="3.40.50.720">
    <property type="entry name" value="NAD(P)-binding Rossmann-like Domain"/>
    <property type="match status" value="1"/>
</dbReference>
<dbReference type="Proteomes" id="UP000239209">
    <property type="component" value="Unassembled WGS sequence"/>
</dbReference>
<dbReference type="AlphaFoldDB" id="A0A2T0RUD7"/>
<sequence length="264" mass="27811">MDLQLTDKVAVITGGSVGIGLAIARGLAAEGVHLALCARDGKRLRAVADTIKTDFPVRVIAVPADIATPGGVALLAGAVDAEFGGADILINNAGTGSEETILEAPDERWQAYWELHVMAAVRLARALAPGMKARGGGVILHNASICATQPLGYEPIYNVTKAALVMFSKCLANELIGDGIRVNAVNPGLVMTPDWQKTAKQLTAGTDTSWEAYLQKVADDNAPIGRFAEPEEIADLFVFLCSPRASYAVGSTYYIDGGWLRTTT</sequence>
<dbReference type="InterPro" id="IPR050259">
    <property type="entry name" value="SDR"/>
</dbReference>
<organism evidence="3 4">
    <name type="scientific">Pseudosporangium ferrugineum</name>
    <dbReference type="NCBI Taxonomy" id="439699"/>
    <lineage>
        <taxon>Bacteria</taxon>
        <taxon>Bacillati</taxon>
        <taxon>Actinomycetota</taxon>
        <taxon>Actinomycetes</taxon>
        <taxon>Micromonosporales</taxon>
        <taxon>Micromonosporaceae</taxon>
        <taxon>Pseudosporangium</taxon>
    </lineage>
</organism>
<keyword evidence="2" id="KW-0560">Oxidoreductase</keyword>
<dbReference type="EMBL" id="PVZG01000013">
    <property type="protein sequence ID" value="PRY24767.1"/>
    <property type="molecule type" value="Genomic_DNA"/>
</dbReference>
<evidence type="ECO:0000313" key="4">
    <source>
        <dbReference type="Proteomes" id="UP000239209"/>
    </source>
</evidence>
<dbReference type="PRINTS" id="PR00081">
    <property type="entry name" value="GDHRDH"/>
</dbReference>
<proteinExistence type="inferred from homology"/>
<dbReference type="InterPro" id="IPR036291">
    <property type="entry name" value="NAD(P)-bd_dom_sf"/>
</dbReference>
<evidence type="ECO:0000256" key="1">
    <source>
        <dbReference type="ARBA" id="ARBA00006484"/>
    </source>
</evidence>
<dbReference type="OrthoDB" id="3676637at2"/>
<dbReference type="InterPro" id="IPR020904">
    <property type="entry name" value="Sc_DH/Rdtase_CS"/>
</dbReference>
<gene>
    <name evidence="3" type="ORF">CLV70_113209</name>
</gene>